<reference evidence="6" key="3">
    <citation type="submission" date="2025-09" db="UniProtKB">
        <authorList>
            <consortium name="Ensembl"/>
        </authorList>
    </citation>
    <scope>IDENTIFICATION</scope>
</reference>
<dbReference type="GeneID" id="115367365"/>
<evidence type="ECO:0000256" key="4">
    <source>
        <dbReference type="ARBA" id="ARBA00022837"/>
    </source>
</evidence>
<keyword evidence="3" id="KW-0677">Repeat</keyword>
<accession>A0A668A182</accession>
<dbReference type="RefSeq" id="XP_029918917.1">
    <property type="nucleotide sequence ID" value="XM_030063057.1"/>
</dbReference>
<dbReference type="CDD" id="cd00213">
    <property type="entry name" value="S-100"/>
    <property type="match status" value="1"/>
</dbReference>
<evidence type="ECO:0000313" key="7">
    <source>
        <dbReference type="Proteomes" id="UP000472263"/>
    </source>
</evidence>
<dbReference type="Pfam" id="PF01023">
    <property type="entry name" value="S_100"/>
    <property type="match status" value="1"/>
</dbReference>
<keyword evidence="7" id="KW-1185">Reference proteome</keyword>
<dbReference type="PROSITE" id="PS00018">
    <property type="entry name" value="EF_HAND_1"/>
    <property type="match status" value="1"/>
</dbReference>
<sequence length="93" mass="10635">MTTDLTHAMTLLIKVFYKYSGKDGDKFTLSKGEVKDLLQSELPELKSCGNKADIDKWFNDLDANKDNTVDFQEFVTLAACLTLMTNEFFQQQK</sequence>
<protein>
    <submittedName>
        <fullName evidence="6">Ictacalcin-like</fullName>
    </submittedName>
</protein>
<name>A0A668A182_9TELE</name>
<dbReference type="PANTHER" id="PTHR11639">
    <property type="entry name" value="S100 CALCIUM-BINDING PROTEIN"/>
    <property type="match status" value="1"/>
</dbReference>
<reference evidence="6" key="1">
    <citation type="submission" date="2019-06" db="EMBL/GenBank/DDBJ databases">
        <authorList>
            <consortium name="Wellcome Sanger Institute Data Sharing"/>
        </authorList>
    </citation>
    <scope>NUCLEOTIDE SEQUENCE [LARGE SCALE GENOMIC DNA]</scope>
</reference>
<dbReference type="Proteomes" id="UP000472263">
    <property type="component" value="Chromosome 11"/>
</dbReference>
<dbReference type="OrthoDB" id="8881129at2759"/>
<evidence type="ECO:0000256" key="2">
    <source>
        <dbReference type="ARBA" id="ARBA00022723"/>
    </source>
</evidence>
<dbReference type="Ensembl" id="ENSMMDT00005042446.1">
    <property type="protein sequence ID" value="ENSMMDP00005041599.1"/>
    <property type="gene ID" value="ENSMMDG00005019208.1"/>
</dbReference>
<evidence type="ECO:0000256" key="3">
    <source>
        <dbReference type="ARBA" id="ARBA00022737"/>
    </source>
</evidence>
<dbReference type="PANTHER" id="PTHR11639:SF118">
    <property type="entry name" value="PROTEIN S100"/>
    <property type="match status" value="1"/>
</dbReference>
<dbReference type="GeneTree" id="ENSGT00940000161125"/>
<evidence type="ECO:0000256" key="1">
    <source>
        <dbReference type="ARBA" id="ARBA00007323"/>
    </source>
</evidence>
<dbReference type="Gene3D" id="1.10.238.10">
    <property type="entry name" value="EF-hand"/>
    <property type="match status" value="1"/>
</dbReference>
<dbReference type="PROSITE" id="PS50222">
    <property type="entry name" value="EF_HAND_2"/>
    <property type="match status" value="1"/>
</dbReference>
<dbReference type="FunFam" id="1.10.238.10:FF:000044">
    <property type="entry name" value="Protein S100"/>
    <property type="match status" value="1"/>
</dbReference>
<evidence type="ECO:0000259" key="5">
    <source>
        <dbReference type="PROSITE" id="PS50222"/>
    </source>
</evidence>
<evidence type="ECO:0000313" key="6">
    <source>
        <dbReference type="Ensembl" id="ENSMMDP00005041599.1"/>
    </source>
</evidence>
<dbReference type="InterPro" id="IPR013787">
    <property type="entry name" value="S100_Ca-bd_sub"/>
</dbReference>
<dbReference type="SMART" id="SM01394">
    <property type="entry name" value="S_100"/>
    <property type="match status" value="1"/>
</dbReference>
<keyword evidence="4" id="KW-0106">Calcium</keyword>
<dbReference type="InterPro" id="IPR018247">
    <property type="entry name" value="EF_Hand_1_Ca_BS"/>
</dbReference>
<organism evidence="6 7">
    <name type="scientific">Myripristis murdjan</name>
    <name type="common">pinecone soldierfish</name>
    <dbReference type="NCBI Taxonomy" id="586833"/>
    <lineage>
        <taxon>Eukaryota</taxon>
        <taxon>Metazoa</taxon>
        <taxon>Chordata</taxon>
        <taxon>Craniata</taxon>
        <taxon>Vertebrata</taxon>
        <taxon>Euteleostomi</taxon>
        <taxon>Actinopterygii</taxon>
        <taxon>Neopterygii</taxon>
        <taxon>Teleostei</taxon>
        <taxon>Neoteleostei</taxon>
        <taxon>Acanthomorphata</taxon>
        <taxon>Holocentriformes</taxon>
        <taxon>Holocentridae</taxon>
        <taxon>Myripristis</taxon>
    </lineage>
</organism>
<dbReference type="InterPro" id="IPR002048">
    <property type="entry name" value="EF_hand_dom"/>
</dbReference>
<keyword evidence="2" id="KW-0479">Metal-binding</keyword>
<feature type="domain" description="EF-hand" evidence="5">
    <location>
        <begin position="49"/>
        <end position="84"/>
    </location>
</feature>
<dbReference type="GO" id="GO:0005737">
    <property type="term" value="C:cytoplasm"/>
    <property type="evidence" value="ECO:0007669"/>
    <property type="project" value="TreeGrafter"/>
</dbReference>
<dbReference type="AlphaFoldDB" id="A0A668A182"/>
<dbReference type="InParanoid" id="A0A668A182"/>
<dbReference type="InterPro" id="IPR011992">
    <property type="entry name" value="EF-hand-dom_pair"/>
</dbReference>
<dbReference type="GO" id="GO:0005509">
    <property type="term" value="F:calcium ion binding"/>
    <property type="evidence" value="ECO:0007669"/>
    <property type="project" value="InterPro"/>
</dbReference>
<reference evidence="6" key="2">
    <citation type="submission" date="2025-08" db="UniProtKB">
        <authorList>
            <consortium name="Ensembl"/>
        </authorList>
    </citation>
    <scope>IDENTIFICATION</scope>
</reference>
<comment type="similarity">
    <text evidence="1">Belongs to the S-100 family.</text>
</comment>
<dbReference type="SMART" id="SM00054">
    <property type="entry name" value="EFh"/>
    <property type="match status" value="1"/>
</dbReference>
<dbReference type="SUPFAM" id="SSF47473">
    <property type="entry name" value="EF-hand"/>
    <property type="match status" value="1"/>
</dbReference>
<proteinExistence type="inferred from homology"/>
<dbReference type="InterPro" id="IPR034325">
    <property type="entry name" value="S-100_dom"/>
</dbReference>
<dbReference type="GO" id="GO:0048306">
    <property type="term" value="F:calcium-dependent protein binding"/>
    <property type="evidence" value="ECO:0007669"/>
    <property type="project" value="TreeGrafter"/>
</dbReference>
<gene>
    <name evidence="6" type="primary">LOC115367365</name>
</gene>
<dbReference type="GO" id="GO:0046914">
    <property type="term" value="F:transition metal ion binding"/>
    <property type="evidence" value="ECO:0007669"/>
    <property type="project" value="InterPro"/>
</dbReference>